<dbReference type="GO" id="GO:0007608">
    <property type="term" value="P:sensory perception of smell"/>
    <property type="evidence" value="ECO:0007669"/>
    <property type="project" value="TreeGrafter"/>
</dbReference>
<dbReference type="PANTHER" id="PTHR11857">
    <property type="entry name" value="ODORANT BINDING PROTEIN-RELATED"/>
    <property type="match status" value="1"/>
</dbReference>
<dbReference type="Pfam" id="PF01395">
    <property type="entry name" value="PBP_GOBP"/>
    <property type="match status" value="1"/>
</dbReference>
<evidence type="ECO:0000256" key="4">
    <source>
        <dbReference type="ARBA" id="ARBA00022729"/>
    </source>
</evidence>
<reference evidence="6" key="1">
    <citation type="submission" date="2015-03" db="EMBL/GenBank/DDBJ databases">
        <title>Cloning, expression and functional analysis of odorant binding proteins and chemosensory proteins of the oriental fruit moth, Grapholita molesta (Busck) (Lepidoptera: Tortricidae).</title>
        <authorList>
            <person name="Li G."/>
            <person name="Wu J."/>
        </authorList>
    </citation>
    <scope>NUCLEOTIDE SEQUENCE</scope>
</reference>
<dbReference type="GO" id="GO:0005615">
    <property type="term" value="C:extracellular space"/>
    <property type="evidence" value="ECO:0007669"/>
    <property type="project" value="TreeGrafter"/>
</dbReference>
<name>A0A0M3R8G5_GRAMO</name>
<comment type="subcellular location">
    <subcellularLocation>
        <location evidence="1">Secreted</location>
    </subcellularLocation>
</comment>
<keyword evidence="3" id="KW-0964">Secreted</keyword>
<dbReference type="InterPro" id="IPR006170">
    <property type="entry name" value="PBP/GOBP"/>
</dbReference>
<evidence type="ECO:0000256" key="1">
    <source>
        <dbReference type="ARBA" id="ARBA00004613"/>
    </source>
</evidence>
<feature type="signal peptide" evidence="5">
    <location>
        <begin position="1"/>
        <end position="21"/>
    </location>
</feature>
<dbReference type="GO" id="GO:0005549">
    <property type="term" value="F:odorant binding"/>
    <property type="evidence" value="ECO:0007669"/>
    <property type="project" value="InterPro"/>
</dbReference>
<dbReference type="FunFam" id="1.10.238.20:FF:000001">
    <property type="entry name" value="General odorant-binding protein lush"/>
    <property type="match status" value="1"/>
</dbReference>
<dbReference type="Gene3D" id="1.10.238.20">
    <property type="entry name" value="Pheromone/general odorant binding protein domain"/>
    <property type="match status" value="1"/>
</dbReference>
<dbReference type="SMART" id="SM00708">
    <property type="entry name" value="PhBP"/>
    <property type="match status" value="1"/>
</dbReference>
<organism evidence="6">
    <name type="scientific">Grapholita molesta</name>
    <name type="common">Oriental fruit moth</name>
    <name type="synonym">Cydia molesta</name>
    <dbReference type="NCBI Taxonomy" id="192188"/>
    <lineage>
        <taxon>Eukaryota</taxon>
        <taxon>Metazoa</taxon>
        <taxon>Ecdysozoa</taxon>
        <taxon>Arthropoda</taxon>
        <taxon>Hexapoda</taxon>
        <taxon>Insecta</taxon>
        <taxon>Pterygota</taxon>
        <taxon>Neoptera</taxon>
        <taxon>Endopterygota</taxon>
        <taxon>Lepidoptera</taxon>
        <taxon>Glossata</taxon>
        <taxon>Ditrysia</taxon>
        <taxon>Tortricoidea</taxon>
        <taxon>Tortricidae</taxon>
        <taxon>Olethreutinae</taxon>
        <taxon>Grapholitini</taxon>
        <taxon>Grapholita</taxon>
    </lineage>
</organism>
<dbReference type="SUPFAM" id="SSF47565">
    <property type="entry name" value="Insect pheromone/odorant-binding proteins"/>
    <property type="match status" value="1"/>
</dbReference>
<evidence type="ECO:0000256" key="5">
    <source>
        <dbReference type="SAM" id="SignalP"/>
    </source>
</evidence>
<dbReference type="EMBL" id="KR003776">
    <property type="protein sequence ID" value="ALC79590.1"/>
    <property type="molecule type" value="mRNA"/>
</dbReference>
<accession>A0A0M3R8G5</accession>
<evidence type="ECO:0000313" key="6">
    <source>
        <dbReference type="EMBL" id="ALC79590.1"/>
    </source>
</evidence>
<dbReference type="PROSITE" id="PS51257">
    <property type="entry name" value="PROKAR_LIPOPROTEIN"/>
    <property type="match status" value="1"/>
</dbReference>
<dbReference type="AlphaFoldDB" id="A0A0M3R8G5"/>
<proteinExistence type="evidence at transcript level"/>
<dbReference type="PANTHER" id="PTHR11857:SF43">
    <property type="entry name" value="GEO07291P1-RELATED"/>
    <property type="match status" value="1"/>
</dbReference>
<protein>
    <submittedName>
        <fullName evidence="6">Odorant binding protein 8</fullName>
    </submittedName>
</protein>
<comment type="similarity">
    <text evidence="2">Belongs to the PBP/GOBP family.</text>
</comment>
<evidence type="ECO:0000256" key="3">
    <source>
        <dbReference type="ARBA" id="ARBA00022525"/>
    </source>
</evidence>
<sequence length="140" mass="15237">MVARVALCSAVVALYVIGVQACTEGLDAETAELAKMLRDNCGEETEVDVGLINQVNAGADLMPDPKLKCYIKCVMETAGMLDNGDVDVEATLELLPEPMRTKNEHIVRTCGSKRGADDCETAYNTQSCWQKMNKAEFCLI</sequence>
<dbReference type="CDD" id="cd23992">
    <property type="entry name" value="PBP_GOBP"/>
    <property type="match status" value="1"/>
</dbReference>
<dbReference type="InterPro" id="IPR036728">
    <property type="entry name" value="PBP_GOBP_sf"/>
</dbReference>
<keyword evidence="4 5" id="KW-0732">Signal</keyword>
<evidence type="ECO:0000256" key="2">
    <source>
        <dbReference type="ARBA" id="ARBA00008098"/>
    </source>
</evidence>
<feature type="chain" id="PRO_5005788339" evidence="5">
    <location>
        <begin position="22"/>
        <end position="140"/>
    </location>
</feature>